<organism evidence="3 4">
    <name type="scientific">Glonium stellatum</name>
    <dbReference type="NCBI Taxonomy" id="574774"/>
    <lineage>
        <taxon>Eukaryota</taxon>
        <taxon>Fungi</taxon>
        <taxon>Dikarya</taxon>
        <taxon>Ascomycota</taxon>
        <taxon>Pezizomycotina</taxon>
        <taxon>Dothideomycetes</taxon>
        <taxon>Pleosporomycetidae</taxon>
        <taxon>Gloniales</taxon>
        <taxon>Gloniaceae</taxon>
        <taxon>Glonium</taxon>
    </lineage>
</organism>
<dbReference type="Proteomes" id="UP000250140">
    <property type="component" value="Unassembled WGS sequence"/>
</dbReference>
<evidence type="ECO:0000313" key="4">
    <source>
        <dbReference type="Proteomes" id="UP000250140"/>
    </source>
</evidence>
<name>A0A8E2JLZ4_9PEZI</name>
<proteinExistence type="predicted"/>
<keyword evidence="2" id="KW-0472">Membrane</keyword>
<keyword evidence="2" id="KW-1133">Transmembrane helix</keyword>
<evidence type="ECO:0000256" key="1">
    <source>
        <dbReference type="SAM" id="MobiDB-lite"/>
    </source>
</evidence>
<dbReference type="EMBL" id="KV751016">
    <property type="protein sequence ID" value="OCL02028.1"/>
    <property type="molecule type" value="Genomic_DNA"/>
</dbReference>
<feature type="region of interest" description="Disordered" evidence="1">
    <location>
        <begin position="64"/>
        <end position="85"/>
    </location>
</feature>
<keyword evidence="2" id="KW-0812">Transmembrane</keyword>
<protein>
    <submittedName>
        <fullName evidence="3">Uncharacterized protein</fullName>
    </submittedName>
</protein>
<evidence type="ECO:0000313" key="3">
    <source>
        <dbReference type="EMBL" id="OCL02028.1"/>
    </source>
</evidence>
<dbReference type="AlphaFoldDB" id="A0A8E2JLZ4"/>
<accession>A0A8E2JLZ4</accession>
<keyword evidence="4" id="KW-1185">Reference proteome</keyword>
<reference evidence="3 4" key="1">
    <citation type="journal article" date="2016" name="Nat. Commun.">
        <title>Ectomycorrhizal ecology is imprinted in the genome of the dominant symbiotic fungus Cenococcum geophilum.</title>
        <authorList>
            <consortium name="DOE Joint Genome Institute"/>
            <person name="Peter M."/>
            <person name="Kohler A."/>
            <person name="Ohm R.A."/>
            <person name="Kuo A."/>
            <person name="Krutzmann J."/>
            <person name="Morin E."/>
            <person name="Arend M."/>
            <person name="Barry K.W."/>
            <person name="Binder M."/>
            <person name="Choi C."/>
            <person name="Clum A."/>
            <person name="Copeland A."/>
            <person name="Grisel N."/>
            <person name="Haridas S."/>
            <person name="Kipfer T."/>
            <person name="LaButti K."/>
            <person name="Lindquist E."/>
            <person name="Lipzen A."/>
            <person name="Maire R."/>
            <person name="Meier B."/>
            <person name="Mihaltcheva S."/>
            <person name="Molinier V."/>
            <person name="Murat C."/>
            <person name="Poggeler S."/>
            <person name="Quandt C.A."/>
            <person name="Sperisen C."/>
            <person name="Tritt A."/>
            <person name="Tisserant E."/>
            <person name="Crous P.W."/>
            <person name="Henrissat B."/>
            <person name="Nehls U."/>
            <person name="Egli S."/>
            <person name="Spatafora J.W."/>
            <person name="Grigoriev I.V."/>
            <person name="Martin F.M."/>
        </authorList>
    </citation>
    <scope>NUCLEOTIDE SEQUENCE [LARGE SCALE GENOMIC DNA]</scope>
    <source>
        <strain evidence="3 4">CBS 207.34</strain>
    </source>
</reference>
<feature type="compositionally biased region" description="Polar residues" evidence="1">
    <location>
        <begin position="73"/>
        <end position="85"/>
    </location>
</feature>
<evidence type="ECO:0000256" key="2">
    <source>
        <dbReference type="SAM" id="Phobius"/>
    </source>
</evidence>
<sequence>MSQVDFKGFATPPKYRFLFLRPGSLLLAGGLASFILVKAYVPNQQPAEQQRISEATEQMIIMSTGGKVPGGSSIESSNQSQIAIR</sequence>
<gene>
    <name evidence="3" type="ORF">AOQ84DRAFT_383097</name>
</gene>
<feature type="transmembrane region" description="Helical" evidence="2">
    <location>
        <begin position="20"/>
        <end position="41"/>
    </location>
</feature>